<comment type="caution">
    <text evidence="2">The sequence shown here is derived from an EMBL/GenBank/DDBJ whole genome shotgun (WGS) entry which is preliminary data.</text>
</comment>
<keyword evidence="1" id="KW-0472">Membrane</keyword>
<gene>
    <name evidence="2" type="ORF">LCGC14_0945450</name>
</gene>
<protein>
    <submittedName>
        <fullName evidence="2">Uncharacterized protein</fullName>
    </submittedName>
</protein>
<organism evidence="2">
    <name type="scientific">marine sediment metagenome</name>
    <dbReference type="NCBI Taxonomy" id="412755"/>
    <lineage>
        <taxon>unclassified sequences</taxon>
        <taxon>metagenomes</taxon>
        <taxon>ecological metagenomes</taxon>
    </lineage>
</organism>
<sequence length="134" mass="15409">MILIISGVFFTFAEMIKEQNDNFPNRINSTEWEDKYDYIDDINETFYPIETKLKTIQDEEAGWFSKLTAGITAIPYAILIMPQAVFGSLLFGGQIVVGFFNVWGLPQKIVTLVLVLILIWGIFKLIEFFNKTEV</sequence>
<name>A0A0F9RQ83_9ZZZZ</name>
<reference evidence="2" key="1">
    <citation type="journal article" date="2015" name="Nature">
        <title>Complex archaea that bridge the gap between prokaryotes and eukaryotes.</title>
        <authorList>
            <person name="Spang A."/>
            <person name="Saw J.H."/>
            <person name="Jorgensen S.L."/>
            <person name="Zaremba-Niedzwiedzka K."/>
            <person name="Martijn J."/>
            <person name="Lind A.E."/>
            <person name="van Eijk R."/>
            <person name="Schleper C."/>
            <person name="Guy L."/>
            <person name="Ettema T.J."/>
        </authorList>
    </citation>
    <scope>NUCLEOTIDE SEQUENCE</scope>
</reference>
<dbReference type="EMBL" id="LAZR01003332">
    <property type="protein sequence ID" value="KKN19473.1"/>
    <property type="molecule type" value="Genomic_DNA"/>
</dbReference>
<keyword evidence="1" id="KW-0812">Transmembrane</keyword>
<evidence type="ECO:0000313" key="2">
    <source>
        <dbReference type="EMBL" id="KKN19473.1"/>
    </source>
</evidence>
<dbReference type="AlphaFoldDB" id="A0A0F9RQ83"/>
<feature type="transmembrane region" description="Helical" evidence="1">
    <location>
        <begin position="109"/>
        <end position="129"/>
    </location>
</feature>
<accession>A0A0F9RQ83</accession>
<proteinExistence type="predicted"/>
<keyword evidence="1" id="KW-1133">Transmembrane helix</keyword>
<evidence type="ECO:0000256" key="1">
    <source>
        <dbReference type="SAM" id="Phobius"/>
    </source>
</evidence>